<dbReference type="Proteomes" id="UP000507470">
    <property type="component" value="Unassembled WGS sequence"/>
</dbReference>
<keyword evidence="4 9" id="KW-0812">Transmembrane</keyword>
<comment type="subcellular location">
    <subcellularLocation>
        <location evidence="1">Endoplasmic reticulum membrane</location>
        <topology evidence="1">Multi-pass membrane protein</topology>
    </subcellularLocation>
</comment>
<evidence type="ECO:0000256" key="4">
    <source>
        <dbReference type="ARBA" id="ARBA00022692"/>
    </source>
</evidence>
<evidence type="ECO:0000256" key="5">
    <source>
        <dbReference type="ARBA" id="ARBA00022824"/>
    </source>
</evidence>
<feature type="transmembrane region" description="Helical" evidence="9">
    <location>
        <begin position="7"/>
        <end position="29"/>
    </location>
</feature>
<dbReference type="OrthoDB" id="433124at2759"/>
<feature type="transmembrane region" description="Helical" evidence="9">
    <location>
        <begin position="137"/>
        <end position="157"/>
    </location>
</feature>
<dbReference type="InterPro" id="IPR033118">
    <property type="entry name" value="EXPERA"/>
</dbReference>
<evidence type="ECO:0000256" key="9">
    <source>
        <dbReference type="PIRNR" id="PIRNR031032"/>
    </source>
</evidence>
<comment type="similarity">
    <text evidence="2">Belongs to the TMEM97/sigma-2 receptor family.</text>
</comment>
<feature type="domain" description="EXPERA" evidence="10">
    <location>
        <begin position="5"/>
        <end position="152"/>
    </location>
</feature>
<evidence type="ECO:0000313" key="11">
    <source>
        <dbReference type="EMBL" id="CAC5416887.1"/>
    </source>
</evidence>
<dbReference type="GO" id="GO:0005789">
    <property type="term" value="C:endoplasmic reticulum membrane"/>
    <property type="evidence" value="ECO:0007669"/>
    <property type="project" value="UniProtKB-SubCell"/>
</dbReference>
<proteinExistence type="inferred from homology"/>
<keyword evidence="12" id="KW-1185">Reference proteome</keyword>
<evidence type="ECO:0000256" key="8">
    <source>
        <dbReference type="ARBA" id="ARBA00031073"/>
    </source>
</evidence>
<feature type="transmembrane region" description="Helical" evidence="9">
    <location>
        <begin position="63"/>
        <end position="84"/>
    </location>
</feature>
<evidence type="ECO:0000313" key="12">
    <source>
        <dbReference type="Proteomes" id="UP000507470"/>
    </source>
</evidence>
<name>A0A6J8E958_MYTCO</name>
<dbReference type="PROSITE" id="PS51751">
    <property type="entry name" value="EXPERA"/>
    <property type="match status" value="1"/>
</dbReference>
<keyword evidence="11" id="KW-0675">Receptor</keyword>
<sequence length="168" mass="19838">MAAVLDFIFLCYFITHIPISIFVDAQVLLPKWIFPTKVVELKAWYCAEFKDTMMIDPPAWFRTFVYCEFIFQFPFFFVAVYAFIKGIKNCSWIRTPMIVYSAHVATTTAAICFHIMYNDFSKSKPKGPKTQIERQALLMFYFPYLLIPLLMLTNFIFRADIKTKQKIQ</sequence>
<evidence type="ECO:0000256" key="7">
    <source>
        <dbReference type="ARBA" id="ARBA00023136"/>
    </source>
</evidence>
<keyword evidence="6 9" id="KW-1133">Transmembrane helix</keyword>
<evidence type="ECO:0000256" key="6">
    <source>
        <dbReference type="ARBA" id="ARBA00022989"/>
    </source>
</evidence>
<keyword evidence="7 9" id="KW-0472">Membrane</keyword>
<accession>A0A6J8E958</accession>
<keyword evidence="5" id="KW-0256">Endoplasmic reticulum</keyword>
<dbReference type="InterPro" id="IPR051987">
    <property type="entry name" value="Sigma-2_receptor-like"/>
</dbReference>
<dbReference type="PIRSF" id="PIRSF031032">
    <property type="entry name" value="TMP_97_prd"/>
    <property type="match status" value="1"/>
</dbReference>
<evidence type="ECO:0000256" key="1">
    <source>
        <dbReference type="ARBA" id="ARBA00004477"/>
    </source>
</evidence>
<dbReference type="PANTHER" id="PTHR31204:SF1">
    <property type="entry name" value="SIGMA INTRACELLULAR RECEPTOR 2"/>
    <property type="match status" value="1"/>
</dbReference>
<organism evidence="11 12">
    <name type="scientific">Mytilus coruscus</name>
    <name type="common">Sea mussel</name>
    <dbReference type="NCBI Taxonomy" id="42192"/>
    <lineage>
        <taxon>Eukaryota</taxon>
        <taxon>Metazoa</taxon>
        <taxon>Spiralia</taxon>
        <taxon>Lophotrochozoa</taxon>
        <taxon>Mollusca</taxon>
        <taxon>Bivalvia</taxon>
        <taxon>Autobranchia</taxon>
        <taxon>Pteriomorphia</taxon>
        <taxon>Mytilida</taxon>
        <taxon>Mytiloidea</taxon>
        <taxon>Mytilidae</taxon>
        <taxon>Mytilinae</taxon>
        <taxon>Mytilus</taxon>
    </lineage>
</organism>
<protein>
    <recommendedName>
        <fullName evidence="3">Sigma intracellular receptor 2</fullName>
    </recommendedName>
    <alternativeName>
        <fullName evidence="8">Transmembrane protein 97</fullName>
    </alternativeName>
</protein>
<reference evidence="11 12" key="1">
    <citation type="submission" date="2020-06" db="EMBL/GenBank/DDBJ databases">
        <authorList>
            <person name="Li R."/>
            <person name="Bekaert M."/>
        </authorList>
    </citation>
    <scope>NUCLEOTIDE SEQUENCE [LARGE SCALE GENOMIC DNA]</scope>
    <source>
        <strain evidence="12">wild</strain>
    </source>
</reference>
<feature type="transmembrane region" description="Helical" evidence="9">
    <location>
        <begin position="96"/>
        <end position="117"/>
    </location>
</feature>
<evidence type="ECO:0000256" key="3">
    <source>
        <dbReference type="ARBA" id="ARBA00018102"/>
    </source>
</evidence>
<dbReference type="AlphaFoldDB" id="A0A6J8E958"/>
<dbReference type="Pfam" id="PF05241">
    <property type="entry name" value="EBP"/>
    <property type="match status" value="1"/>
</dbReference>
<evidence type="ECO:0000259" key="10">
    <source>
        <dbReference type="PROSITE" id="PS51751"/>
    </source>
</evidence>
<dbReference type="EMBL" id="CACVKT020008721">
    <property type="protein sequence ID" value="CAC5416887.1"/>
    <property type="molecule type" value="Genomic_DNA"/>
</dbReference>
<evidence type="ECO:0000256" key="2">
    <source>
        <dbReference type="ARBA" id="ARBA00009096"/>
    </source>
</evidence>
<dbReference type="PANTHER" id="PTHR31204">
    <property type="entry name" value="SIGMA INTRACELLULAR RECEPTOR 2"/>
    <property type="match status" value="1"/>
</dbReference>
<gene>
    <name evidence="11" type="ORF">MCOR_49460</name>
</gene>
<dbReference type="InterPro" id="IPR016964">
    <property type="entry name" value="Sigma2_recept"/>
</dbReference>